<feature type="transmembrane region" description="Helical" evidence="7">
    <location>
        <begin position="299"/>
        <end position="318"/>
    </location>
</feature>
<dbReference type="InterPro" id="IPR020846">
    <property type="entry name" value="MFS_dom"/>
</dbReference>
<dbReference type="Proteomes" id="UP001170624">
    <property type="component" value="Unassembled WGS sequence"/>
</dbReference>
<organism evidence="9 10">
    <name type="scientific">Photobacterium sanguinicancri</name>
    <dbReference type="NCBI Taxonomy" id="875932"/>
    <lineage>
        <taxon>Bacteria</taxon>
        <taxon>Pseudomonadati</taxon>
        <taxon>Pseudomonadota</taxon>
        <taxon>Gammaproteobacteria</taxon>
        <taxon>Vibrionales</taxon>
        <taxon>Vibrionaceae</taxon>
        <taxon>Photobacterium</taxon>
    </lineage>
</organism>
<feature type="transmembrane region" description="Helical" evidence="7">
    <location>
        <begin position="432"/>
        <end position="452"/>
    </location>
</feature>
<evidence type="ECO:0000313" key="9">
    <source>
        <dbReference type="EMBL" id="MDO6543390.1"/>
    </source>
</evidence>
<reference evidence="9" key="1">
    <citation type="submission" date="2023-07" db="EMBL/GenBank/DDBJ databases">
        <title>Genome content predicts the carbon catabolic preferences of heterotrophic bacteria.</title>
        <authorList>
            <person name="Gralka M."/>
        </authorList>
    </citation>
    <scope>NUCLEOTIDE SEQUENCE</scope>
    <source>
        <strain evidence="9">G2M05</strain>
    </source>
</reference>
<keyword evidence="5 7" id="KW-1133">Transmembrane helix</keyword>
<feature type="transmembrane region" description="Helical" evidence="7">
    <location>
        <begin position="167"/>
        <end position="191"/>
    </location>
</feature>
<dbReference type="GO" id="GO:0022857">
    <property type="term" value="F:transmembrane transporter activity"/>
    <property type="evidence" value="ECO:0007669"/>
    <property type="project" value="InterPro"/>
</dbReference>
<feature type="transmembrane region" description="Helical" evidence="7">
    <location>
        <begin position="464"/>
        <end position="486"/>
    </location>
</feature>
<evidence type="ECO:0000259" key="8">
    <source>
        <dbReference type="PROSITE" id="PS50850"/>
    </source>
</evidence>
<proteinExistence type="predicted"/>
<dbReference type="AlphaFoldDB" id="A0AAW7Y5V4"/>
<evidence type="ECO:0000256" key="2">
    <source>
        <dbReference type="ARBA" id="ARBA00022448"/>
    </source>
</evidence>
<dbReference type="Gene3D" id="1.20.1250.20">
    <property type="entry name" value="MFS general substrate transporter like domains"/>
    <property type="match status" value="1"/>
</dbReference>
<dbReference type="RefSeq" id="WP_303499874.1">
    <property type="nucleotide sequence ID" value="NZ_JAUOPU010000012.1"/>
</dbReference>
<feature type="transmembrane region" description="Helical" evidence="7">
    <location>
        <begin position="371"/>
        <end position="391"/>
    </location>
</feature>
<keyword evidence="4 7" id="KW-0812">Transmembrane</keyword>
<feature type="domain" description="Major facilitator superfamily (MFS) profile" evidence="8">
    <location>
        <begin position="336"/>
        <end position="741"/>
    </location>
</feature>
<evidence type="ECO:0000313" key="10">
    <source>
        <dbReference type="Proteomes" id="UP001170624"/>
    </source>
</evidence>
<feature type="transmembrane region" description="Helical" evidence="7">
    <location>
        <begin position="12"/>
        <end position="32"/>
    </location>
</feature>
<evidence type="ECO:0000256" key="6">
    <source>
        <dbReference type="ARBA" id="ARBA00023136"/>
    </source>
</evidence>
<feature type="transmembrane region" description="Helical" evidence="7">
    <location>
        <begin position="646"/>
        <end position="672"/>
    </location>
</feature>
<protein>
    <submittedName>
        <fullName evidence="9">MFS transporter</fullName>
    </submittedName>
</protein>
<dbReference type="PANTHER" id="PTHR23517:SF3">
    <property type="entry name" value="INTEGRAL MEMBRANE TRANSPORT PROTEIN"/>
    <property type="match status" value="1"/>
</dbReference>
<feature type="transmembrane region" description="Helical" evidence="7">
    <location>
        <begin position="403"/>
        <end position="420"/>
    </location>
</feature>
<feature type="transmembrane region" description="Helical" evidence="7">
    <location>
        <begin position="556"/>
        <end position="578"/>
    </location>
</feature>
<evidence type="ECO:0000256" key="1">
    <source>
        <dbReference type="ARBA" id="ARBA00004651"/>
    </source>
</evidence>
<dbReference type="PANTHER" id="PTHR23517">
    <property type="entry name" value="RESISTANCE PROTEIN MDTM, PUTATIVE-RELATED-RELATED"/>
    <property type="match status" value="1"/>
</dbReference>
<name>A0AAW7Y5V4_9GAMM</name>
<evidence type="ECO:0000256" key="3">
    <source>
        <dbReference type="ARBA" id="ARBA00022475"/>
    </source>
</evidence>
<evidence type="ECO:0000256" key="7">
    <source>
        <dbReference type="SAM" id="Phobius"/>
    </source>
</evidence>
<gene>
    <name evidence="9" type="ORF">Q4568_12660</name>
</gene>
<comment type="subcellular location">
    <subcellularLocation>
        <location evidence="1">Cell membrane</location>
        <topology evidence="1">Multi-pass membrane protein</topology>
    </subcellularLocation>
</comment>
<keyword evidence="2" id="KW-0813">Transport</keyword>
<feature type="transmembrane region" description="Helical" evidence="7">
    <location>
        <begin position="620"/>
        <end position="640"/>
    </location>
</feature>
<dbReference type="InterPro" id="IPR036259">
    <property type="entry name" value="MFS_trans_sf"/>
</dbReference>
<evidence type="ECO:0000256" key="4">
    <source>
        <dbReference type="ARBA" id="ARBA00022692"/>
    </source>
</evidence>
<dbReference type="GO" id="GO:0005886">
    <property type="term" value="C:plasma membrane"/>
    <property type="evidence" value="ECO:0007669"/>
    <property type="project" value="UniProtKB-SubCell"/>
</dbReference>
<keyword evidence="6 7" id="KW-0472">Membrane</keyword>
<feature type="transmembrane region" description="Helical" evidence="7">
    <location>
        <begin position="492"/>
        <end position="512"/>
    </location>
</feature>
<dbReference type="InterPro" id="IPR050171">
    <property type="entry name" value="MFS_Transporters"/>
</dbReference>
<dbReference type="EMBL" id="JAUOPU010000012">
    <property type="protein sequence ID" value="MDO6543390.1"/>
    <property type="molecule type" value="Genomic_DNA"/>
</dbReference>
<feature type="transmembrane region" description="Helical" evidence="7">
    <location>
        <begin position="693"/>
        <end position="712"/>
    </location>
</feature>
<dbReference type="InterPro" id="IPR011701">
    <property type="entry name" value="MFS"/>
</dbReference>
<dbReference type="PROSITE" id="PS50850">
    <property type="entry name" value="MFS"/>
    <property type="match status" value="1"/>
</dbReference>
<keyword evidence="3" id="KW-1003">Cell membrane</keyword>
<sequence>METVKSNLRLTFGTAIVTMSLLLVLVVGYAQALKSYRQLSSDAVFAQTQATRLGIEQVLKSGVPLSEIAGLNLVLQPIVKSDPSVTGLTLFAGSKELYRTGTQSDEESSITIALNNKFSQIGTLKVYLSQQKVEEKVTSTFQPMMWLILILLLVFIGSVLRSRKRAVYLTSFTVVFFAMTVCVMMLVGSLYRDGLHSKAISLADIVSYRLSPVLEYDIGRDMITGVDSMLDHFRRANPELASISVYKSAQLVATSVDENAMGQMMVSNGGLEYALSTSGEGEVRLSYQAEMVIGQLAQVLKNFAILFFACGLVCFAFIRLLSGELNQSPKDQVLERLKPLFLGAVLMEALMAPILPQFLTSVAEANGLGASASSLFFALYFLGFALTLLPAARLIETFDIRQVLFFGILLSTLGCALLGFSESGEMSKIIAARFISGVGQSLIFISVQGYILRFSDKSNKTQAAGIIVFCFNAGFISGAAIGALLVSYFGDIGIFTISAAIGTVMCVFSLILPSMPGSIYRAAHGQAVESGTLLSNIKAMAADSWRLIKVPAFIRTMVLVGIPTKAALTGIVSFAVPLMLAEKGVSKESIGQVLMTYAAIVLLVSYKVGPWVDKHGCSKLALSLGNLLAGVSLVVLAVAFSQDQDWLIVLLTTLAMLFMGGSHGLINAPVVTHVVNNTAKQESDSSVAVTYRFLERLGHVSGAIIVGQLLFWLDVEEALLTIAAFFVIASVIFMLFDRQQR</sequence>
<feature type="transmembrane region" description="Helical" evidence="7">
    <location>
        <begin position="718"/>
        <end position="736"/>
    </location>
</feature>
<accession>A0AAW7Y5V4</accession>
<dbReference type="SUPFAM" id="SSF103473">
    <property type="entry name" value="MFS general substrate transporter"/>
    <property type="match status" value="1"/>
</dbReference>
<feature type="transmembrane region" description="Helical" evidence="7">
    <location>
        <begin position="143"/>
        <end position="160"/>
    </location>
</feature>
<dbReference type="Pfam" id="PF07690">
    <property type="entry name" value="MFS_1"/>
    <property type="match status" value="1"/>
</dbReference>
<feature type="transmembrane region" description="Helical" evidence="7">
    <location>
        <begin position="590"/>
        <end position="608"/>
    </location>
</feature>
<comment type="caution">
    <text evidence="9">The sequence shown here is derived from an EMBL/GenBank/DDBJ whole genome shotgun (WGS) entry which is preliminary data.</text>
</comment>
<evidence type="ECO:0000256" key="5">
    <source>
        <dbReference type="ARBA" id="ARBA00022989"/>
    </source>
</evidence>